<dbReference type="PRINTS" id="PR00207">
    <property type="entry name" value="FLAGELLIN"/>
</dbReference>
<evidence type="ECO:0000256" key="1">
    <source>
        <dbReference type="ARBA" id="ARBA00005709"/>
    </source>
</evidence>
<comment type="function">
    <text evidence="3">Flagellin is the subunit protein which polymerizes to form the filaments of bacterial flagella.</text>
</comment>
<accession>A0A1F6H0D8</accession>
<dbReference type="InterPro" id="IPR046358">
    <property type="entry name" value="Flagellin_C"/>
</dbReference>
<evidence type="ECO:0000313" key="7">
    <source>
        <dbReference type="Proteomes" id="UP000177583"/>
    </source>
</evidence>
<evidence type="ECO:0000313" key="6">
    <source>
        <dbReference type="EMBL" id="OGH03868.1"/>
    </source>
</evidence>
<feature type="domain" description="Flagellin N-terminal" evidence="4">
    <location>
        <begin position="5"/>
        <end position="143"/>
    </location>
</feature>
<dbReference type="Gene3D" id="6.10.10.10">
    <property type="entry name" value="Flagellar export chaperone, C-terminal domain"/>
    <property type="match status" value="1"/>
</dbReference>
<gene>
    <name evidence="6" type="ORF">A2557_12070</name>
</gene>
<proteinExistence type="inferred from homology"/>
<keyword evidence="6" id="KW-0969">Cilium</keyword>
<dbReference type="InterPro" id="IPR001029">
    <property type="entry name" value="Flagellin_N"/>
</dbReference>
<reference evidence="6 7" key="1">
    <citation type="journal article" date="2016" name="Nat. Commun.">
        <title>Thousands of microbial genomes shed light on interconnected biogeochemical processes in an aquifer system.</title>
        <authorList>
            <person name="Anantharaman K."/>
            <person name="Brown C.T."/>
            <person name="Hug L.A."/>
            <person name="Sharon I."/>
            <person name="Castelle C.J."/>
            <person name="Probst A.J."/>
            <person name="Thomas B.C."/>
            <person name="Singh A."/>
            <person name="Wilkins M.J."/>
            <person name="Karaoz U."/>
            <person name="Brodie E.L."/>
            <person name="Williams K.H."/>
            <person name="Hubbard S.S."/>
            <person name="Banfield J.F."/>
        </authorList>
    </citation>
    <scope>NUCLEOTIDE SEQUENCE [LARGE SCALE GENOMIC DNA]</scope>
</reference>
<feature type="domain" description="Flagellin C-terminal" evidence="5">
    <location>
        <begin position="399"/>
        <end position="485"/>
    </location>
</feature>
<keyword evidence="3" id="KW-0964">Secreted</keyword>
<keyword evidence="6" id="KW-0966">Cell projection</keyword>
<dbReference type="SUPFAM" id="SSF64518">
    <property type="entry name" value="Phase 1 flagellin"/>
    <property type="match status" value="1"/>
</dbReference>
<comment type="similarity">
    <text evidence="1 3">Belongs to the bacterial flagellin family.</text>
</comment>
<sequence>MSLRINHNIAAINAHRNLNINDTSMSKTLEKLSSGLKVNRASDGPAALVISEQMRGQIAGMSQAIDNSETAVSLVQTTEANLNEVSRLLVSVRQLAVHAANEGVNDETMLEADQQEITNALATIDRVAAQAQFGNKRLLDGSQGASGSTTGDQLQFVEAGLKTKDSREAGFEVKVTQNASKSFVDGKVALTDETIKAGETFTLIENGKMASYRTTMDDTVDTAVKNLKSEVRRNGLNVDVELNANNTLSVKHKEYGSAYGFQFSSSTAGVLSSEAGQIEVSSAGNDIKGTINGESAIGEGQVLTGQEGTASVDGLKVKFTGQVGDADGVIPEGGSEVGRAFVSQNAMNFQVGGNFGQTVGISVESVNTRSLANNIQNESGFKSLSEVDVRTFQGAQDAMRMVDDAITRISARRGELGAFQKNTLESNLNNLRIAHENLTSSESILRDVDMAAEMASYTKNQIMTQSATAMLAQANQTPATVLQLLK</sequence>
<dbReference type="GO" id="GO:0009288">
    <property type="term" value="C:bacterial-type flagellum"/>
    <property type="evidence" value="ECO:0007669"/>
    <property type="project" value="UniProtKB-SubCell"/>
</dbReference>
<evidence type="ECO:0000256" key="3">
    <source>
        <dbReference type="RuleBase" id="RU362073"/>
    </source>
</evidence>
<dbReference type="InterPro" id="IPR042187">
    <property type="entry name" value="Flagellin_C_sub2"/>
</dbReference>
<evidence type="ECO:0000256" key="2">
    <source>
        <dbReference type="ARBA" id="ARBA00023143"/>
    </source>
</evidence>
<keyword evidence="6" id="KW-0282">Flagellum</keyword>
<name>A0A1F6H0D8_9PROT</name>
<protein>
    <recommendedName>
        <fullName evidence="3">Flagellin</fullName>
    </recommendedName>
</protein>
<dbReference type="GO" id="GO:0005198">
    <property type="term" value="F:structural molecule activity"/>
    <property type="evidence" value="ECO:0007669"/>
    <property type="project" value="UniProtKB-UniRule"/>
</dbReference>
<evidence type="ECO:0000259" key="4">
    <source>
        <dbReference type="Pfam" id="PF00669"/>
    </source>
</evidence>
<evidence type="ECO:0000259" key="5">
    <source>
        <dbReference type="Pfam" id="PF00700"/>
    </source>
</evidence>
<comment type="caution">
    <text evidence="6">The sequence shown here is derived from an EMBL/GenBank/DDBJ whole genome shotgun (WGS) entry which is preliminary data.</text>
</comment>
<dbReference type="Pfam" id="PF00669">
    <property type="entry name" value="Flagellin_N"/>
    <property type="match status" value="1"/>
</dbReference>
<dbReference type="Proteomes" id="UP000177583">
    <property type="component" value="Unassembled WGS sequence"/>
</dbReference>
<dbReference type="Pfam" id="PF00700">
    <property type="entry name" value="Flagellin_C"/>
    <property type="match status" value="1"/>
</dbReference>
<dbReference type="PANTHER" id="PTHR42792:SF2">
    <property type="entry name" value="FLAGELLIN"/>
    <property type="match status" value="1"/>
</dbReference>
<organism evidence="6 7">
    <name type="scientific">Candidatus Lambdaproteobacteria bacterium RIFOXYD2_FULL_56_26</name>
    <dbReference type="NCBI Taxonomy" id="1817773"/>
    <lineage>
        <taxon>Bacteria</taxon>
        <taxon>Pseudomonadati</taxon>
        <taxon>Pseudomonadota</taxon>
        <taxon>Candidatus Lambdaproteobacteria</taxon>
    </lineage>
</organism>
<dbReference type="EMBL" id="MFNF01000011">
    <property type="protein sequence ID" value="OGH03868.1"/>
    <property type="molecule type" value="Genomic_DNA"/>
</dbReference>
<comment type="subcellular location">
    <subcellularLocation>
        <location evidence="3">Secreted</location>
    </subcellularLocation>
    <subcellularLocation>
        <location evidence="3">Bacterial flagellum</location>
    </subcellularLocation>
</comment>
<dbReference type="PANTHER" id="PTHR42792">
    <property type="entry name" value="FLAGELLIN"/>
    <property type="match status" value="1"/>
</dbReference>
<dbReference type="AlphaFoldDB" id="A0A1F6H0D8"/>
<dbReference type="Gene3D" id="1.20.1330.10">
    <property type="entry name" value="f41 fragment of flagellin, N-terminal domain"/>
    <property type="match status" value="2"/>
</dbReference>
<keyword evidence="2 3" id="KW-0975">Bacterial flagellum</keyword>
<dbReference type="GO" id="GO:0005576">
    <property type="term" value="C:extracellular region"/>
    <property type="evidence" value="ECO:0007669"/>
    <property type="project" value="UniProtKB-SubCell"/>
</dbReference>
<dbReference type="InterPro" id="IPR001492">
    <property type="entry name" value="Flagellin"/>
</dbReference>